<protein>
    <submittedName>
        <fullName evidence="4">rRNA methyltransferase</fullName>
    </submittedName>
</protein>
<dbReference type="CDD" id="cd02440">
    <property type="entry name" value="AdoMet_MTases"/>
    <property type="match status" value="1"/>
</dbReference>
<dbReference type="GO" id="GO:0008168">
    <property type="term" value="F:methyltransferase activity"/>
    <property type="evidence" value="ECO:0007669"/>
    <property type="project" value="UniProtKB-KW"/>
</dbReference>
<dbReference type="InterPro" id="IPR025714">
    <property type="entry name" value="Methyltranfer_dom"/>
</dbReference>
<dbReference type="PIRSF" id="PIRSF018249">
    <property type="entry name" value="MyrA_prd"/>
    <property type="match status" value="1"/>
</dbReference>
<dbReference type="Proteomes" id="UP000051739">
    <property type="component" value="Unassembled WGS sequence"/>
</dbReference>
<dbReference type="RefSeq" id="WP_056937025.1">
    <property type="nucleotide sequence ID" value="NZ_AZFN01000006.1"/>
</dbReference>
<sequence length="284" mass="32606">MKKIEVVETWLSEHLAMFQCPVCQSAIVNLDQHSLICSNRHFTNINKHGYVYFINHAAKGEYNREMLLDRRKLLQAGLFKPMVEVVARRLSAQDETILDVGTGEGTPLDQIRLARASSNDTYLGFDIAKDGVQLATQLDPHLFFCVADLRKLPFQSQQFSTIVEFFSPSDYGEFKRVLKPGGQVLKVIPNPDYLIELRQLLYADDQGHQTYSNQSVKDLFKVHYPQMEEERIQYQFDLPFDLRFSLVKMSPLHWGKSAKALTDEELIKLTQVTVDVQLLIGHQS</sequence>
<keyword evidence="4" id="KW-0808">Transferase</keyword>
<organism evidence="4 5">
    <name type="scientific">Limosilactobacillus gastricus DSM 16045</name>
    <dbReference type="NCBI Taxonomy" id="1423749"/>
    <lineage>
        <taxon>Bacteria</taxon>
        <taxon>Bacillati</taxon>
        <taxon>Bacillota</taxon>
        <taxon>Bacilli</taxon>
        <taxon>Lactobacillales</taxon>
        <taxon>Lactobacillaceae</taxon>
        <taxon>Limosilactobacillus</taxon>
    </lineage>
</organism>
<dbReference type="EMBL" id="AZFN01000006">
    <property type="protein sequence ID" value="KRM02868.1"/>
    <property type="molecule type" value="Genomic_DNA"/>
</dbReference>
<reference evidence="4 5" key="1">
    <citation type="journal article" date="2015" name="Genome Announc.">
        <title>Expanding the biotechnology potential of lactobacilli through comparative genomics of 213 strains and associated genera.</title>
        <authorList>
            <person name="Sun Z."/>
            <person name="Harris H.M."/>
            <person name="McCann A."/>
            <person name="Guo C."/>
            <person name="Argimon S."/>
            <person name="Zhang W."/>
            <person name="Yang X."/>
            <person name="Jeffery I.B."/>
            <person name="Cooney J.C."/>
            <person name="Kagawa T.F."/>
            <person name="Liu W."/>
            <person name="Song Y."/>
            <person name="Salvetti E."/>
            <person name="Wrobel A."/>
            <person name="Rasinkangas P."/>
            <person name="Parkhill J."/>
            <person name="Rea M.C."/>
            <person name="O'Sullivan O."/>
            <person name="Ritari J."/>
            <person name="Douillard F.P."/>
            <person name="Paul Ross R."/>
            <person name="Yang R."/>
            <person name="Briner A.E."/>
            <person name="Felis G.E."/>
            <person name="de Vos W.M."/>
            <person name="Barrangou R."/>
            <person name="Klaenhammer T.R."/>
            <person name="Caufield P.W."/>
            <person name="Cui Y."/>
            <person name="Zhang H."/>
            <person name="O'Toole P.W."/>
        </authorList>
    </citation>
    <scope>NUCLEOTIDE SEQUENCE [LARGE SCALE GENOMIC DNA]</scope>
    <source>
        <strain evidence="4 5">DSM 16045</strain>
    </source>
</reference>
<feature type="binding site" evidence="1">
    <location>
        <position position="41"/>
    </location>
    <ligand>
        <name>Zn(2+)</name>
        <dbReference type="ChEBI" id="CHEBI:29105"/>
    </ligand>
</feature>
<keyword evidence="4" id="KW-0489">Methyltransferase</keyword>
<feature type="binding site" evidence="2">
    <location>
        <begin position="104"/>
        <end position="105"/>
    </location>
    <ligand>
        <name>S-adenosyl-L-methionine</name>
        <dbReference type="ChEBI" id="CHEBI:59789"/>
    </ligand>
</feature>
<dbReference type="SUPFAM" id="SSF53335">
    <property type="entry name" value="S-adenosyl-L-methionine-dependent methyltransferases"/>
    <property type="match status" value="1"/>
</dbReference>
<evidence type="ECO:0000313" key="5">
    <source>
        <dbReference type="Proteomes" id="UP000051739"/>
    </source>
</evidence>
<keyword evidence="1" id="KW-0862">Zinc</keyword>
<accession>A0A0R1VGU9</accession>
<comment type="caution">
    <text evidence="4">The sequence shown here is derived from an EMBL/GenBank/DDBJ whole genome shotgun (WGS) entry which is preliminary data.</text>
</comment>
<keyword evidence="1" id="KW-0479">Metal-binding</keyword>
<feature type="binding site" evidence="1">
    <location>
        <position position="20"/>
    </location>
    <ligand>
        <name>Zn(2+)</name>
        <dbReference type="ChEBI" id="CHEBI:29105"/>
    </ligand>
</feature>
<feature type="binding site" evidence="2">
    <location>
        <position position="79"/>
    </location>
    <ligand>
        <name>S-adenosyl-L-methionine</name>
        <dbReference type="ChEBI" id="CHEBI:59789"/>
    </ligand>
</feature>
<dbReference type="InterPro" id="IPR016718">
    <property type="entry name" value="rRNA_m1G-MeTrfase_A_prd"/>
</dbReference>
<dbReference type="PATRIC" id="fig|1423749.3.peg.1618"/>
<dbReference type="GO" id="GO:0032259">
    <property type="term" value="P:methylation"/>
    <property type="evidence" value="ECO:0007669"/>
    <property type="project" value="UniProtKB-KW"/>
</dbReference>
<dbReference type="Gene3D" id="3.40.50.150">
    <property type="entry name" value="Vaccinia Virus protein VP39"/>
    <property type="match status" value="1"/>
</dbReference>
<dbReference type="GO" id="GO:0046872">
    <property type="term" value="F:metal ion binding"/>
    <property type="evidence" value="ECO:0007669"/>
    <property type="project" value="UniProtKB-KW"/>
</dbReference>
<keyword evidence="5" id="KW-1185">Reference proteome</keyword>
<feature type="domain" description="Methyltransferase" evidence="3">
    <location>
        <begin position="94"/>
        <end position="190"/>
    </location>
</feature>
<dbReference type="InterPro" id="IPR029063">
    <property type="entry name" value="SAM-dependent_MTases_sf"/>
</dbReference>
<proteinExistence type="predicted"/>
<evidence type="ECO:0000256" key="1">
    <source>
        <dbReference type="PIRSR" id="PIRSR018249-1"/>
    </source>
</evidence>
<evidence type="ECO:0000313" key="4">
    <source>
        <dbReference type="EMBL" id="KRM02868.1"/>
    </source>
</evidence>
<feature type="binding site" evidence="1">
    <location>
        <position position="37"/>
    </location>
    <ligand>
        <name>Zn(2+)</name>
        <dbReference type="ChEBI" id="CHEBI:29105"/>
    </ligand>
</feature>
<evidence type="ECO:0000256" key="2">
    <source>
        <dbReference type="PIRSR" id="PIRSR018249-2"/>
    </source>
</evidence>
<dbReference type="AlphaFoldDB" id="A0A0R1VGU9"/>
<feature type="binding site" evidence="1">
    <location>
        <position position="23"/>
    </location>
    <ligand>
        <name>Zn(2+)</name>
        <dbReference type="ChEBI" id="CHEBI:29105"/>
    </ligand>
</feature>
<dbReference type="Pfam" id="PF13847">
    <property type="entry name" value="Methyltransf_31"/>
    <property type="match status" value="1"/>
</dbReference>
<gene>
    <name evidence="4" type="ORF">FC60_GL001565</name>
</gene>
<evidence type="ECO:0000259" key="3">
    <source>
        <dbReference type="Pfam" id="PF13847"/>
    </source>
</evidence>
<name>A0A0R1VGU9_9LACO</name>
<feature type="binding site" evidence="2">
    <location>
        <position position="193"/>
    </location>
    <ligand>
        <name>S-adenosyl-L-methionine</name>
        <dbReference type="ChEBI" id="CHEBI:59789"/>
    </ligand>
</feature>
<keyword evidence="2" id="KW-0949">S-adenosyl-L-methionine</keyword>